<feature type="domain" description="Transcription activator GCR1-like" evidence="2">
    <location>
        <begin position="453"/>
        <end position="522"/>
    </location>
</feature>
<evidence type="ECO:0000256" key="1">
    <source>
        <dbReference type="SAM" id="MobiDB-lite"/>
    </source>
</evidence>
<sequence length="569" mass="64096">MEPELFNDNNPCAMLDIQSDTPDVSMTAPEDSEVITTSSTEGSNESSSVPPNIDSDSTNSSNALTQRVQLVMQQKEAEYSNKHTERSYARHVKNYVEWWEMDQQSQKAEALAKGVGFMEEPAHPITAPKVILFLDHELGRNKKRYNPKEIANSNVGGASITQVITALENYRVSHIHDAEYQTPEAKNPLRKDSDIRRLEKIAREGAKKAKPAGVQSRKFQSQATLIPQQDYIQKLQAENHYLHQRLDHYACQLERYGKTMKAMMDVQIQTADPHKRKRLEDLMEDLEDMAPGDVDFMPPRKQIKLGDPETSSPSSSHPRDFSMHTLPVSDGSPLPSQPSDVAMDSLPVNDESLLPSTISATLQTPMSNSTNEGQPVTSESGRLYTWEMFPVTAESSDCKLHAAQVNYLNFLEKTIGADRLGELNETFEWVNDEWLPVFTAYYAPSSRTGTSPTLEDIWKEHTEGLNNKLSIHMLQSIWGSRWRRGRSSLVSEGSRRNKIVKLVETLSALDGWSVDVALKFLREQYPISSKSRHPHLRTSRAFTEYLRKGGGKEVEAEILKAAACFDVKT</sequence>
<evidence type="ECO:0000259" key="2">
    <source>
        <dbReference type="Pfam" id="PF12550"/>
    </source>
</evidence>
<dbReference type="Pfam" id="PF12550">
    <property type="entry name" value="GCR1_C"/>
    <property type="match status" value="1"/>
</dbReference>
<organism evidence="3 4">
    <name type="scientific">Panaeolus cyanescens</name>
    <dbReference type="NCBI Taxonomy" id="181874"/>
    <lineage>
        <taxon>Eukaryota</taxon>
        <taxon>Fungi</taxon>
        <taxon>Dikarya</taxon>
        <taxon>Basidiomycota</taxon>
        <taxon>Agaricomycotina</taxon>
        <taxon>Agaricomycetes</taxon>
        <taxon>Agaricomycetidae</taxon>
        <taxon>Agaricales</taxon>
        <taxon>Agaricineae</taxon>
        <taxon>Galeropsidaceae</taxon>
        <taxon>Panaeolus</taxon>
    </lineage>
</organism>
<name>A0A409VYG7_9AGAR</name>
<evidence type="ECO:0000313" key="3">
    <source>
        <dbReference type="EMBL" id="PPQ71312.1"/>
    </source>
</evidence>
<accession>A0A409VYG7</accession>
<feature type="region of interest" description="Disordered" evidence="1">
    <location>
        <begin position="1"/>
        <end position="60"/>
    </location>
</feature>
<dbReference type="OrthoDB" id="3046224at2759"/>
<gene>
    <name evidence="3" type="ORF">CVT24_012038</name>
</gene>
<dbReference type="InterPro" id="IPR022210">
    <property type="entry name" value="TF_GCR1-like"/>
</dbReference>
<evidence type="ECO:0000313" key="4">
    <source>
        <dbReference type="Proteomes" id="UP000284842"/>
    </source>
</evidence>
<dbReference type="AlphaFoldDB" id="A0A409VYG7"/>
<feature type="compositionally biased region" description="Low complexity" evidence="1">
    <location>
        <begin position="36"/>
        <end position="48"/>
    </location>
</feature>
<dbReference type="EMBL" id="NHTK01005920">
    <property type="protein sequence ID" value="PPQ71312.1"/>
    <property type="molecule type" value="Genomic_DNA"/>
</dbReference>
<comment type="caution">
    <text evidence="3">The sequence shown here is derived from an EMBL/GenBank/DDBJ whole genome shotgun (WGS) entry which is preliminary data.</text>
</comment>
<keyword evidence="4" id="KW-1185">Reference proteome</keyword>
<dbReference type="STRING" id="181874.A0A409VYG7"/>
<dbReference type="InParanoid" id="A0A409VYG7"/>
<protein>
    <recommendedName>
        <fullName evidence="2">Transcription activator GCR1-like domain-containing protein</fullName>
    </recommendedName>
</protein>
<proteinExistence type="predicted"/>
<feature type="region of interest" description="Disordered" evidence="1">
    <location>
        <begin position="289"/>
        <end position="345"/>
    </location>
</feature>
<dbReference type="Proteomes" id="UP000284842">
    <property type="component" value="Unassembled WGS sequence"/>
</dbReference>
<reference evidence="3 4" key="1">
    <citation type="journal article" date="2018" name="Evol. Lett.">
        <title>Horizontal gene cluster transfer increased hallucinogenic mushroom diversity.</title>
        <authorList>
            <person name="Reynolds H.T."/>
            <person name="Vijayakumar V."/>
            <person name="Gluck-Thaler E."/>
            <person name="Korotkin H.B."/>
            <person name="Matheny P.B."/>
            <person name="Slot J.C."/>
        </authorList>
    </citation>
    <scope>NUCLEOTIDE SEQUENCE [LARGE SCALE GENOMIC DNA]</scope>
    <source>
        <strain evidence="3 4">2629</strain>
    </source>
</reference>